<comment type="caution">
    <text evidence="3">The sequence shown here is derived from an EMBL/GenBank/DDBJ whole genome shotgun (WGS) entry which is preliminary data.</text>
</comment>
<dbReference type="InterPro" id="IPR038726">
    <property type="entry name" value="PDDEXK_AddAB-type"/>
</dbReference>
<dbReference type="OrthoDB" id="319934at2157"/>
<evidence type="ECO:0000313" key="4">
    <source>
        <dbReference type="Proteomes" id="UP000054387"/>
    </source>
</evidence>
<dbReference type="SUPFAM" id="SSF52540">
    <property type="entry name" value="P-loop containing nucleoside triphosphate hydrolases"/>
    <property type="match status" value="1"/>
</dbReference>
<keyword evidence="4" id="KW-1185">Reference proteome</keyword>
<evidence type="ECO:0000313" key="3">
    <source>
        <dbReference type="EMBL" id="KTG11404.1"/>
    </source>
</evidence>
<proteinExistence type="predicted"/>
<dbReference type="Pfam" id="PF12705">
    <property type="entry name" value="PDDEXK_1"/>
    <property type="match status" value="1"/>
</dbReference>
<gene>
    <name evidence="3" type="ORF">AUR64_03885</name>
</gene>
<reference evidence="3 4" key="1">
    <citation type="submission" date="2015-12" db="EMBL/GenBank/DDBJ databases">
        <title>Haloprofundus marisrubri gen. nov., sp. nov., an extremely halophilic archaeon isolated from the Discovery deep brine-seawater interface in the Red Sea.</title>
        <authorList>
            <person name="Zhang G."/>
            <person name="Stingl U."/>
            <person name="Rashid M."/>
        </authorList>
    </citation>
    <scope>NUCLEOTIDE SEQUENCE [LARGE SCALE GENOMIC DNA]</scope>
    <source>
        <strain evidence="3 4">SB9</strain>
    </source>
</reference>
<organism evidence="3 4">
    <name type="scientific">Haloprofundus marisrubri</name>
    <dbReference type="NCBI Taxonomy" id="1514971"/>
    <lineage>
        <taxon>Archaea</taxon>
        <taxon>Methanobacteriati</taxon>
        <taxon>Methanobacteriota</taxon>
        <taxon>Stenosarchaea group</taxon>
        <taxon>Halobacteria</taxon>
        <taxon>Halobacteriales</taxon>
        <taxon>Haloferacaceae</taxon>
        <taxon>Haloprofundus</taxon>
    </lineage>
</organism>
<evidence type="ECO:0000259" key="2">
    <source>
        <dbReference type="Pfam" id="PF12705"/>
    </source>
</evidence>
<sequence length="866" mass="98207">MPLSRAKSIDELYSAVKDYELVIVPDAPLASALNRRLDRPFLGDLATTPRRLAFGRREESEDRLAFLDVINSTTLNWKETAYIVGDILQCWEHTGRLGAILDYDAFDTDTTRAVVESFKELETTSRSLSEYEIDAGSDVAVVEPAQLTTLERSILPVEYDTYEILDGGTFNYPPFHIFDSPTRIIETLLETINDDNADDVAIVLDAQSEYSPLVESAFEAEDIPYYGGPGFTDEAAHRAFLQLLRTTFTGSNTRVSEVRPALEQLGISLDIEHNDKRLSTLSLDELKPYESFCTNLGDATVSEALEAFETLADCQLDSFHDELDALGIADDVVTTETLDKLEFYLQTYEVPTERENEGVLLADAKSAAFVGRPLVFYLGLDEGWTHSSPRRPWVNRDEEFKRNIRQFQQLIQSGVDQHYLVQDTEGATPVTPCLYFDELLDESFEQFSDLRSTKHSRHDEHSKSGFSRESLDVDPEPVQKVSQSSLNSYIISPRDYFFSRLIDGPDKHYFKEGNLFHDFAECYVNDPEFVETETLEELVSWMLTETEAFYHDVDDAVRRTKYRIGLETIIEYLDANPPQDGHFVTPSSGWGRNEVADRFDVELSSPLTERWVQNDALGLRGKIDLHHKPTGLLDYKSGSKKRASQVVKDSAIDPPTDTPNFQALLYLTHLRSEQPGEQLEFTFFHFLETLDDVVSGSHSLSDTLTTITYYPQSFNSYVGTKSAHDVLLDGYNDCRQTFSDLGLDGYREIMASLSFPETRDKSELRNSEFASQFESRVADATGDVDVAKGCDQAIRALNDVRKKNFFKNDLDAFEAFIDDCLADLNDYRKGEERFPVAGHAGEPNYRYVDHRDLLLEMNDHLTEADQ</sequence>
<protein>
    <recommendedName>
        <fullName evidence="2">PD-(D/E)XK endonuclease-like domain-containing protein</fullName>
    </recommendedName>
</protein>
<dbReference type="EMBL" id="LOPU01000004">
    <property type="protein sequence ID" value="KTG11404.1"/>
    <property type="molecule type" value="Genomic_DNA"/>
</dbReference>
<feature type="domain" description="PD-(D/E)XK endonuclease-like" evidence="2">
    <location>
        <begin position="481"/>
        <end position="685"/>
    </location>
</feature>
<evidence type="ECO:0000256" key="1">
    <source>
        <dbReference type="SAM" id="MobiDB-lite"/>
    </source>
</evidence>
<dbReference type="AlphaFoldDB" id="A0A0W1RD95"/>
<name>A0A0W1RD95_9EURY</name>
<dbReference type="InterPro" id="IPR027417">
    <property type="entry name" value="P-loop_NTPase"/>
</dbReference>
<accession>A0A0W1RD95</accession>
<feature type="region of interest" description="Disordered" evidence="1">
    <location>
        <begin position="451"/>
        <end position="477"/>
    </location>
</feature>
<dbReference type="RefSeq" id="WP_058580137.1">
    <property type="nucleotide sequence ID" value="NZ_LOPU01000004.1"/>
</dbReference>
<dbReference type="Proteomes" id="UP000054387">
    <property type="component" value="Unassembled WGS sequence"/>
</dbReference>
<dbReference type="STRING" id="1514971.AUR64_03885"/>